<comment type="caution">
    <text evidence="1">The sequence shown here is derived from an EMBL/GenBank/DDBJ whole genome shotgun (WGS) entry which is preliminary data.</text>
</comment>
<dbReference type="EMBL" id="SNYR01000002">
    <property type="protein sequence ID" value="TDQ63584.1"/>
    <property type="molecule type" value="Genomic_DNA"/>
</dbReference>
<evidence type="ECO:0000313" key="1">
    <source>
        <dbReference type="EMBL" id="TDQ63584.1"/>
    </source>
</evidence>
<gene>
    <name evidence="1" type="ORF">ATL17_1591</name>
</gene>
<keyword evidence="2" id="KW-1185">Reference proteome</keyword>
<protein>
    <submittedName>
        <fullName evidence="1">Uncharacterized protein</fullName>
    </submittedName>
</protein>
<reference evidence="1 2" key="1">
    <citation type="submission" date="2019-03" db="EMBL/GenBank/DDBJ databases">
        <title>Genomic Encyclopedia of Type Strains, Phase III (KMG-III): the genomes of soil and plant-associated and newly described type strains.</title>
        <authorList>
            <person name="Whitman W."/>
        </authorList>
    </citation>
    <scope>NUCLEOTIDE SEQUENCE [LARGE SCALE GENOMIC DNA]</scope>
    <source>
        <strain evidence="1 2">CGMCC 1.7002</strain>
    </source>
</reference>
<evidence type="ECO:0000313" key="2">
    <source>
        <dbReference type="Proteomes" id="UP000295391"/>
    </source>
</evidence>
<name>A0A4V3DAT8_9HYPH</name>
<dbReference type="Proteomes" id="UP000295391">
    <property type="component" value="Unassembled WGS sequence"/>
</dbReference>
<dbReference type="AlphaFoldDB" id="A0A4V3DAT8"/>
<sequence>MTDSLQAEQDAYERDAIIFCERAVISDFISDRIAIVGRTKALELIKDELERFELGME</sequence>
<accession>A0A4V3DAT8</accession>
<organism evidence="1 2">
    <name type="scientific">Maritalea mobilis</name>
    <dbReference type="NCBI Taxonomy" id="483324"/>
    <lineage>
        <taxon>Bacteria</taxon>
        <taxon>Pseudomonadati</taxon>
        <taxon>Pseudomonadota</taxon>
        <taxon>Alphaproteobacteria</taxon>
        <taxon>Hyphomicrobiales</taxon>
        <taxon>Devosiaceae</taxon>
        <taxon>Maritalea</taxon>
    </lineage>
</organism>
<proteinExistence type="predicted"/>
<dbReference type="RefSeq" id="WP_166638948.1">
    <property type="nucleotide sequence ID" value="NZ_SNYR01000002.1"/>
</dbReference>